<dbReference type="InterPro" id="IPR000719">
    <property type="entry name" value="Prot_kinase_dom"/>
</dbReference>
<gene>
    <name evidence="2" type="ORF">MtrunA17_Chr5g0394411</name>
</gene>
<dbReference type="Gramene" id="rna28194">
    <property type="protein sequence ID" value="RHN53303.1"/>
    <property type="gene ID" value="gene28194"/>
</dbReference>
<reference evidence="3" key="1">
    <citation type="journal article" date="2018" name="Nat. Plants">
        <title>Whole-genome landscape of Medicago truncatula symbiotic genes.</title>
        <authorList>
            <person name="Pecrix Y."/>
            <person name="Staton S.E."/>
            <person name="Sallet E."/>
            <person name="Lelandais-Briere C."/>
            <person name="Moreau S."/>
            <person name="Carrere S."/>
            <person name="Blein T."/>
            <person name="Jardinaud M.F."/>
            <person name="Latrasse D."/>
            <person name="Zouine M."/>
            <person name="Zahm M."/>
            <person name="Kreplak J."/>
            <person name="Mayjonade B."/>
            <person name="Satge C."/>
            <person name="Perez M."/>
            <person name="Cauet S."/>
            <person name="Marande W."/>
            <person name="Chantry-Darmon C."/>
            <person name="Lopez-Roques C."/>
            <person name="Bouchez O."/>
            <person name="Berard A."/>
            <person name="Debelle F."/>
            <person name="Munos S."/>
            <person name="Bendahmane A."/>
            <person name="Berges H."/>
            <person name="Niebel A."/>
            <person name="Buitink J."/>
            <person name="Frugier F."/>
            <person name="Benhamed M."/>
            <person name="Crespi M."/>
            <person name="Gouzy J."/>
            <person name="Gamas P."/>
        </authorList>
    </citation>
    <scope>NUCLEOTIDE SEQUENCE [LARGE SCALE GENOMIC DNA]</scope>
    <source>
        <strain evidence="3">cv. Jemalong A17</strain>
    </source>
</reference>
<dbReference type="Gene3D" id="1.10.510.10">
    <property type="entry name" value="Transferase(Phosphotransferase) domain 1"/>
    <property type="match status" value="1"/>
</dbReference>
<dbReference type="AlphaFoldDB" id="A0A396HL73"/>
<evidence type="ECO:0000313" key="2">
    <source>
        <dbReference type="EMBL" id="RHN53303.1"/>
    </source>
</evidence>
<comment type="caution">
    <text evidence="2">The sequence shown here is derived from an EMBL/GenBank/DDBJ whole genome shotgun (WGS) entry which is preliminary data.</text>
</comment>
<dbReference type="GO" id="GO:0009507">
    <property type="term" value="C:chloroplast"/>
    <property type="evidence" value="ECO:0007669"/>
    <property type="project" value="EnsemblPlants"/>
</dbReference>
<dbReference type="EMBL" id="PSQE01000005">
    <property type="protein sequence ID" value="RHN53303.1"/>
    <property type="molecule type" value="Genomic_DNA"/>
</dbReference>
<sequence>MSHTNLVDNGVGDYPFTSKTKPSTSMGVAAVPLLPSSIFFTSNKSKLRIKANYGIKFITNSDWFQVGRPIGNYGFMNVTTSSTDQYSLGGGLKTQDVQEGSVKIRLYEGRVSQGPLKQTPVLFKVYPGTRAGGVVADMMAANELNSHMFLQSSSKGISQHLMLLLGGFETTTGEQWLAFRDYGKSTAADYAKVASEKVSKLSSWNSFERGQSMKRRRRFIIKLLQGALRGLAYMHDHDRLHQSLGPFSVSLNTISESEAPYLIPRLRDLAFSVSVRYSELEDSGPLTEGLWARASAASAFTYLEKRAFGIADDIYEAGLLFAYLAFVPFCEAGVMDGLSLQRLLENTFRLDLEATREYCIADDKLVNAIEFLDLGDGAGWELLQAMLNADFRKRPTAEAVLSHRFMTGEVL</sequence>
<evidence type="ECO:0000313" key="3">
    <source>
        <dbReference type="Proteomes" id="UP000265566"/>
    </source>
</evidence>
<organism evidence="2 3">
    <name type="scientific">Medicago truncatula</name>
    <name type="common">Barrel medic</name>
    <name type="synonym">Medicago tribuloides</name>
    <dbReference type="NCBI Taxonomy" id="3880"/>
    <lineage>
        <taxon>Eukaryota</taxon>
        <taxon>Viridiplantae</taxon>
        <taxon>Streptophyta</taxon>
        <taxon>Embryophyta</taxon>
        <taxon>Tracheophyta</taxon>
        <taxon>Spermatophyta</taxon>
        <taxon>Magnoliopsida</taxon>
        <taxon>eudicotyledons</taxon>
        <taxon>Gunneridae</taxon>
        <taxon>Pentapetalae</taxon>
        <taxon>rosids</taxon>
        <taxon>fabids</taxon>
        <taxon>Fabales</taxon>
        <taxon>Fabaceae</taxon>
        <taxon>Papilionoideae</taxon>
        <taxon>50 kb inversion clade</taxon>
        <taxon>NPAAA clade</taxon>
        <taxon>Hologalegina</taxon>
        <taxon>IRL clade</taxon>
        <taxon>Trifolieae</taxon>
        <taxon>Medicago</taxon>
    </lineage>
</organism>
<evidence type="ECO:0000259" key="1">
    <source>
        <dbReference type="PROSITE" id="PS50011"/>
    </source>
</evidence>
<accession>A0A396HL73</accession>
<dbReference type="FunFam" id="1.10.510.10:FF:000627">
    <property type="entry name" value="Os02g0694800 protein"/>
    <property type="match status" value="1"/>
</dbReference>
<name>A0A396HL73_MEDTR</name>
<protein>
    <recommendedName>
        <fullName evidence="1">Protein kinase domain-containing protein</fullName>
    </recommendedName>
</protein>
<dbReference type="InterPro" id="IPR011009">
    <property type="entry name" value="Kinase-like_dom_sf"/>
</dbReference>
<dbReference type="GO" id="GO:0005524">
    <property type="term" value="F:ATP binding"/>
    <property type="evidence" value="ECO:0007669"/>
    <property type="project" value="InterPro"/>
</dbReference>
<dbReference type="Proteomes" id="UP000265566">
    <property type="component" value="Chromosome 5"/>
</dbReference>
<dbReference type="PROSITE" id="PS50011">
    <property type="entry name" value="PROTEIN_KINASE_DOM"/>
    <property type="match status" value="1"/>
</dbReference>
<dbReference type="SUPFAM" id="SSF56112">
    <property type="entry name" value="Protein kinase-like (PK-like)"/>
    <property type="match status" value="1"/>
</dbReference>
<dbReference type="GO" id="GO:0004672">
    <property type="term" value="F:protein kinase activity"/>
    <property type="evidence" value="ECO:0007669"/>
    <property type="project" value="InterPro"/>
</dbReference>
<dbReference type="PANTHER" id="PTHR36796:SF1">
    <property type="entry name" value="PROTEIN KINASE SUPERFAMILY PROTEIN"/>
    <property type="match status" value="1"/>
</dbReference>
<dbReference type="PANTHER" id="PTHR36796">
    <property type="entry name" value="PROTEIN KINASE SUPERFAMILY PROTEIN"/>
    <property type="match status" value="1"/>
</dbReference>
<feature type="domain" description="Protein kinase" evidence="1">
    <location>
        <begin position="64"/>
        <end position="406"/>
    </location>
</feature>
<proteinExistence type="predicted"/>